<comment type="similarity">
    <text evidence="2">Belongs to the CbiQ family.</text>
</comment>
<dbReference type="PANTHER" id="PTHR33514:SF13">
    <property type="entry name" value="PROTEIN ABCI12, CHLOROPLASTIC"/>
    <property type="match status" value="1"/>
</dbReference>
<sequence length="232" mass="23619">MIGLASAPETSWLRRVPAGAKLGGLLVFGGAVFLIGSATVLAFIAGAAALFLRSTGRPATALARDLAWPIGVLLFVLGATALLDDPGPALVSFLRLLAILFAAHAVTLTTTTAELMAAIEALLAPLDRRGLVDAGRVSLTLTLAIRFIPVIAEEAREIRDAQAARGLAAHPLALAVPLAVRVLVRAEAVADAIEARGFAAPRNGGVISGAVSSPGAPPRPGHMGPTIKDGNE</sequence>
<name>A0AAU7X8N1_9HYPH</name>
<evidence type="ECO:0000256" key="2">
    <source>
        <dbReference type="ARBA" id="ARBA00008564"/>
    </source>
</evidence>
<protein>
    <submittedName>
        <fullName evidence="8">Energy-coupling factor transporter transmembrane protein EcfT</fullName>
    </submittedName>
</protein>
<dbReference type="InterPro" id="IPR003339">
    <property type="entry name" value="ABC/ECF_trnsptr_transmembrane"/>
</dbReference>
<reference evidence="8" key="1">
    <citation type="submission" date="2024-06" db="EMBL/GenBank/DDBJ databases">
        <title>Methylostella associata gen. nov., sp. nov., a novel Ancalomicrobiaceae-affiliated facultatively methylotrophic bacteria that feed on methanotrophs of the genus Methylococcus.</title>
        <authorList>
            <person name="Saltykova V."/>
            <person name="Danilova O.V."/>
            <person name="Oshkin I.Y."/>
            <person name="Belova S.E."/>
            <person name="Pimenov N.V."/>
            <person name="Dedysh S.N."/>
        </authorList>
    </citation>
    <scope>NUCLEOTIDE SEQUENCE</scope>
    <source>
        <strain evidence="8">S20</strain>
    </source>
</reference>
<evidence type="ECO:0000256" key="3">
    <source>
        <dbReference type="ARBA" id="ARBA00022692"/>
    </source>
</evidence>
<dbReference type="EMBL" id="CP158568">
    <property type="protein sequence ID" value="XBY43366.1"/>
    <property type="molecule type" value="Genomic_DNA"/>
</dbReference>
<dbReference type="KEGG" id="mflg:ABS361_14850"/>
<gene>
    <name evidence="8" type="ORF">ABS361_14850</name>
</gene>
<dbReference type="AlphaFoldDB" id="A0AAU7X8N1"/>
<feature type="transmembrane region" description="Helical" evidence="7">
    <location>
        <begin position="89"/>
        <end position="108"/>
    </location>
</feature>
<keyword evidence="3 7" id="KW-0812">Transmembrane</keyword>
<evidence type="ECO:0000313" key="8">
    <source>
        <dbReference type="EMBL" id="XBY43366.1"/>
    </source>
</evidence>
<organism evidence="8">
    <name type="scientific">Methyloraptor flagellatus</name>
    <dbReference type="NCBI Taxonomy" id="3162530"/>
    <lineage>
        <taxon>Bacteria</taxon>
        <taxon>Pseudomonadati</taxon>
        <taxon>Pseudomonadota</taxon>
        <taxon>Alphaproteobacteria</taxon>
        <taxon>Hyphomicrobiales</taxon>
        <taxon>Ancalomicrobiaceae</taxon>
        <taxon>Methyloraptor</taxon>
    </lineage>
</organism>
<dbReference type="GO" id="GO:0005886">
    <property type="term" value="C:plasma membrane"/>
    <property type="evidence" value="ECO:0007669"/>
    <property type="project" value="UniProtKB-ARBA"/>
</dbReference>
<dbReference type="Pfam" id="PF02361">
    <property type="entry name" value="CbiQ"/>
    <property type="match status" value="1"/>
</dbReference>
<evidence type="ECO:0000256" key="7">
    <source>
        <dbReference type="SAM" id="Phobius"/>
    </source>
</evidence>
<evidence type="ECO:0000256" key="1">
    <source>
        <dbReference type="ARBA" id="ARBA00004141"/>
    </source>
</evidence>
<feature type="region of interest" description="Disordered" evidence="6">
    <location>
        <begin position="209"/>
        <end position="232"/>
    </location>
</feature>
<feature type="transmembrane region" description="Helical" evidence="7">
    <location>
        <begin position="25"/>
        <end position="54"/>
    </location>
</feature>
<dbReference type="RefSeq" id="WP_407048466.1">
    <property type="nucleotide sequence ID" value="NZ_CP158568.1"/>
</dbReference>
<comment type="subcellular location">
    <subcellularLocation>
        <location evidence="1">Membrane</location>
        <topology evidence="1">Multi-pass membrane protein</topology>
    </subcellularLocation>
</comment>
<dbReference type="PANTHER" id="PTHR33514">
    <property type="entry name" value="PROTEIN ABCI12, CHLOROPLASTIC"/>
    <property type="match status" value="1"/>
</dbReference>
<evidence type="ECO:0000256" key="4">
    <source>
        <dbReference type="ARBA" id="ARBA00022989"/>
    </source>
</evidence>
<keyword evidence="5 7" id="KW-0472">Membrane</keyword>
<evidence type="ECO:0000256" key="6">
    <source>
        <dbReference type="SAM" id="MobiDB-lite"/>
    </source>
</evidence>
<proteinExistence type="inferred from homology"/>
<keyword evidence="4 7" id="KW-1133">Transmembrane helix</keyword>
<evidence type="ECO:0000256" key="5">
    <source>
        <dbReference type="ARBA" id="ARBA00023136"/>
    </source>
</evidence>
<accession>A0AAU7X8N1</accession>
<dbReference type="CDD" id="cd16914">
    <property type="entry name" value="EcfT"/>
    <property type="match status" value="1"/>
</dbReference>
<feature type="transmembrane region" description="Helical" evidence="7">
    <location>
        <begin position="66"/>
        <end position="83"/>
    </location>
</feature>